<accession>A0ABX2Y8K6</accession>
<dbReference type="Pfam" id="PF12846">
    <property type="entry name" value="AAA_10"/>
    <property type="match status" value="1"/>
</dbReference>
<dbReference type="RefSeq" id="WP_068624007.1">
    <property type="nucleotide sequence ID" value="NZ_MAQA01000003.1"/>
</dbReference>
<dbReference type="InterPro" id="IPR036844">
    <property type="entry name" value="Hint_dom_sf"/>
</dbReference>
<keyword evidence="4" id="KW-1185">Reference proteome</keyword>
<proteinExistence type="predicted"/>
<evidence type="ECO:0000313" key="4">
    <source>
        <dbReference type="Proteomes" id="UP000093412"/>
    </source>
</evidence>
<dbReference type="SUPFAM" id="SSF51294">
    <property type="entry name" value="Hedgehog/intein (Hint) domain"/>
    <property type="match status" value="1"/>
</dbReference>
<dbReference type="Gene3D" id="3.10.28.10">
    <property type="entry name" value="Homing endonucleases"/>
    <property type="match status" value="1"/>
</dbReference>
<comment type="caution">
    <text evidence="3">The sequence shown here is derived from an EMBL/GenBank/DDBJ whole genome shotgun (WGS) entry which is preliminary data.</text>
</comment>
<feature type="region of interest" description="Disordered" evidence="1">
    <location>
        <begin position="1"/>
        <end position="24"/>
    </location>
</feature>
<dbReference type="InterPro" id="IPR027434">
    <property type="entry name" value="Homing_endonucl"/>
</dbReference>
<name>A0ABX2Y8K6_9CELL</name>
<dbReference type="InterPro" id="IPR004042">
    <property type="entry name" value="Intein_endonuc_central"/>
</dbReference>
<feature type="domain" description="DOD-type homing endonuclease" evidence="2">
    <location>
        <begin position="829"/>
        <end position="962"/>
    </location>
</feature>
<dbReference type="Pfam" id="PF14528">
    <property type="entry name" value="LAGLIDADG_3"/>
    <property type="match status" value="1"/>
</dbReference>
<dbReference type="SUPFAM" id="SSF55608">
    <property type="entry name" value="Homing endonucleases"/>
    <property type="match status" value="1"/>
</dbReference>
<dbReference type="PROSITE" id="PS50819">
    <property type="entry name" value="INTEIN_ENDONUCLEASE"/>
    <property type="match status" value="1"/>
</dbReference>
<dbReference type="PRINTS" id="PR00379">
    <property type="entry name" value="INTEIN"/>
</dbReference>
<protein>
    <submittedName>
        <fullName evidence="3">AAA-like domain protein</fullName>
    </submittedName>
</protein>
<dbReference type="InterPro" id="IPR027417">
    <property type="entry name" value="P-loop_NTPase"/>
</dbReference>
<gene>
    <name evidence="3" type="ORF">OERS_04170</name>
</gene>
<evidence type="ECO:0000259" key="2">
    <source>
        <dbReference type="PROSITE" id="PS50819"/>
    </source>
</evidence>
<feature type="region of interest" description="Disordered" evidence="1">
    <location>
        <begin position="300"/>
        <end position="327"/>
    </location>
</feature>
<dbReference type="Proteomes" id="UP000093412">
    <property type="component" value="Unassembled WGS sequence"/>
</dbReference>
<dbReference type="InterPro" id="IPR004860">
    <property type="entry name" value="LAGLIDADG_dom"/>
</dbReference>
<evidence type="ECO:0000313" key="3">
    <source>
        <dbReference type="EMBL" id="OCI32825.1"/>
    </source>
</evidence>
<dbReference type="SUPFAM" id="SSF52540">
    <property type="entry name" value="P-loop containing nucleoside triphosphate hydrolases"/>
    <property type="match status" value="1"/>
</dbReference>
<dbReference type="Gene3D" id="3.40.50.300">
    <property type="entry name" value="P-loop containing nucleotide triphosphate hydrolases"/>
    <property type="match status" value="1"/>
</dbReference>
<reference evidence="3 4" key="1">
    <citation type="submission" date="2016-06" db="EMBL/GenBank/DDBJ databases">
        <title>Genome sequence of Oerskovia enterophila DSM 43852.</title>
        <authorList>
            <person name="Poehlein A."/>
            <person name="Jag V."/>
            <person name="Bengelsdorf F.R."/>
            <person name="Daniel R."/>
            <person name="Duerre P."/>
        </authorList>
    </citation>
    <scope>NUCLEOTIDE SEQUENCE [LARGE SCALE GENOMIC DNA]</scope>
    <source>
        <strain evidence="3 4">DSM 43852</strain>
    </source>
</reference>
<evidence type="ECO:0000256" key="1">
    <source>
        <dbReference type="SAM" id="MobiDB-lite"/>
    </source>
</evidence>
<sequence length="1428" mass="153794">MAKTDKSLGKGMLRPTEPAWPTTMRSRDVNGRCVGTDNTVWLYRAVPTMAIAEAKTTADMLSGAGTLLALANELAGITPARVGGRRTSKSAYRNVHILTVNTPVRYRPLPGGLENFLTTSYPATLQQRRVTLVGVQLIPSLVSSGASGVWGKAGSALNSVIDTFTSGVGTPIEDYDRDTEKISSLMQRAGLVTASDTEMRLANSWFTLGGAADVVQMHHASHSHVFSDDVAVRAADAAGAEDCDGWPFIPGEHAITFTSVAGFDFAGRTPDDPSVLWAEQLMFAGAQAISIRGKMEPAKVTGAELTSQRKKNTSDLQTRMEAGKMTRADHEERLAAIEEIEARYQSGGGYPTLTDASVLVALDGVVSDVESLTRHTVADLGVMLYRQQAAMTEMMLCSPVRSNPRVHDLPMDCVATAGLTSLSQVGDRDGALLGFTERDGQPAYVSPSAASGADAAPLLLVPGQTGSGKAVVLTTNIPVPTSARFPDGWATMGDLQVGDQVYGRDGQPCNVRFVSETNHTPELYRVTFGDGQEIYADFDHQWVVTDFNQRNRRSSPKAQAAVTNAERMHAVADQMDTYASTLDPSAQWTIGQIGAVMAERFSEGMYSTDAAAVAAGLRMMDVPHHSAIVPEERQWKANHIVKTDPVLVMPGRQALQLAADAWDDVSAKGGTNAARWGKTAKIRAAAARAIAAELTAEETFTSAELGRMVTERSGASKVDRMFASTAYRQAGFAPVPARRQVTAPRPAGQSFTAERLAEVYPAQIAVKALAERLRQRFHDVTLDPRESVMTTGEMLAAGISLSQGHSRFATSVPAAISGEQEHLPVPAYTFGAWLGDGSKHSGSIVSMDQDIIDEVKREGYTVTRVVDIDGLSDVYFFHDAQGAPLRRRITEAGFPPASKITREDPKLIPAVYQRADYDQRLALLQGLMDTDGTISELGTCELSLSNRRLAGDALNLVRSMGIKASISWDQPAGYRDEDGLYIECKPRHRIHFTTDLPVFRMRRKAERLPAVGTLRETSKWNYVTDVTRVESVAARCIQVDSPDSTYLVEGFVPTHNTLVAQWLTQQWSRLGSPQVYIDPSPNSDLSGPVLAAGGQVFSLDSLAESDGVFDPLRFAVSPEVGIDMAASMLMAINPWGSRREDYETPLTAALAYGASLGAKTIGQALAWAKEHGHAPAEMVDRVFALINSSPMFRACVGFNPDSPGLRVADGITLIRVGDAHLDLPEPGAAAPTQQQRIALSLVRMMVYGSATAVAGRAGVVLLDEAWVFLGAGRSEVERLGRVARKQDVLVCLFTQRTSDALKAKLAGYISRGLILPMEDEDEARAALALFKIEATPERVGRITAKATMSATTTEHGTAPNWNSMRALIDPTTRQVLRGTVGLYCDLSGRAIPVEITLPPAFVRDASTNPEDVRRRLEAQARKAAAAAA</sequence>
<organism evidence="3 4">
    <name type="scientific">Oerskovia enterophila</name>
    <dbReference type="NCBI Taxonomy" id="43678"/>
    <lineage>
        <taxon>Bacteria</taxon>
        <taxon>Bacillati</taxon>
        <taxon>Actinomycetota</taxon>
        <taxon>Actinomycetes</taxon>
        <taxon>Micrococcales</taxon>
        <taxon>Cellulomonadaceae</taxon>
        <taxon>Oerskovia</taxon>
    </lineage>
</organism>
<dbReference type="InterPro" id="IPR006142">
    <property type="entry name" value="INTEIN"/>
</dbReference>
<dbReference type="EMBL" id="MAQA01000003">
    <property type="protein sequence ID" value="OCI32825.1"/>
    <property type="molecule type" value="Genomic_DNA"/>
</dbReference>